<dbReference type="InterPro" id="IPR005021">
    <property type="entry name" value="Terminase_largesu-like"/>
</dbReference>
<evidence type="ECO:0000313" key="6">
    <source>
        <dbReference type="Proteomes" id="UP000051751"/>
    </source>
</evidence>
<feature type="domain" description="Terminase large subunit-like ATPase" evidence="1">
    <location>
        <begin position="121"/>
        <end position="288"/>
    </location>
</feature>
<dbReference type="PANTHER" id="PTHR41287">
    <property type="match status" value="1"/>
</dbReference>
<organism evidence="3 6">
    <name type="scientific">Lactobacillus selangorensis</name>
    <dbReference type="NCBI Taxonomy" id="81857"/>
    <lineage>
        <taxon>Bacteria</taxon>
        <taxon>Bacillati</taxon>
        <taxon>Bacillota</taxon>
        <taxon>Bacilli</taxon>
        <taxon>Lactobacillales</taxon>
        <taxon>Lactobacillaceae</taxon>
        <taxon>Lactobacillus</taxon>
    </lineage>
</organism>
<dbReference type="Proteomes" id="UP000051645">
    <property type="component" value="Unassembled WGS sequence"/>
</dbReference>
<dbReference type="Pfam" id="PF03354">
    <property type="entry name" value="TerL_ATPase"/>
    <property type="match status" value="1"/>
</dbReference>
<dbReference type="EMBL" id="JQAZ01000007">
    <property type="protein sequence ID" value="KRN30295.1"/>
    <property type="molecule type" value="Genomic_DNA"/>
</dbReference>
<evidence type="ECO:0000259" key="1">
    <source>
        <dbReference type="Pfam" id="PF03354"/>
    </source>
</evidence>
<dbReference type="InterPro" id="IPR027417">
    <property type="entry name" value="P-loop_NTPase"/>
</dbReference>
<name>A0A0R2FRP8_9LACO</name>
<dbReference type="STRING" id="81857.IV38_GL001954"/>
<evidence type="ECO:0000313" key="3">
    <source>
        <dbReference type="EMBL" id="KRN27740.1"/>
    </source>
</evidence>
<reference evidence="5 6" key="1">
    <citation type="journal article" date="2015" name="Genome Announc.">
        <title>Expanding the biotechnology potential of lactobacilli through comparative genomics of 213 strains and associated genera.</title>
        <authorList>
            <person name="Sun Z."/>
            <person name="Harris H.M."/>
            <person name="McCann A."/>
            <person name="Guo C."/>
            <person name="Argimon S."/>
            <person name="Zhang W."/>
            <person name="Yang X."/>
            <person name="Jeffery I.B."/>
            <person name="Cooney J.C."/>
            <person name="Kagawa T.F."/>
            <person name="Liu W."/>
            <person name="Song Y."/>
            <person name="Salvetti E."/>
            <person name="Wrobel A."/>
            <person name="Rasinkangas P."/>
            <person name="Parkhill J."/>
            <person name="Rea M.C."/>
            <person name="O'Sullivan O."/>
            <person name="Ritari J."/>
            <person name="Douillard F.P."/>
            <person name="Paul Ross R."/>
            <person name="Yang R."/>
            <person name="Briner A.E."/>
            <person name="Felis G.E."/>
            <person name="de Vos W.M."/>
            <person name="Barrangou R."/>
            <person name="Klaenhammer T.R."/>
            <person name="Caufield P.W."/>
            <person name="Cui Y."/>
            <person name="Zhang H."/>
            <person name="O'Toole P.W."/>
        </authorList>
    </citation>
    <scope>NUCLEOTIDE SEQUENCE [LARGE SCALE GENOMIC DNA]</scope>
    <source>
        <strain evidence="3 6">ATCC BAA-66</strain>
        <strain evidence="4 5">DSM 13344</strain>
    </source>
</reference>
<dbReference type="EMBL" id="JQAT01000006">
    <property type="protein sequence ID" value="KRN27740.1"/>
    <property type="molecule type" value="Genomic_DNA"/>
</dbReference>
<evidence type="ECO:0000313" key="4">
    <source>
        <dbReference type="EMBL" id="KRN30295.1"/>
    </source>
</evidence>
<dbReference type="PANTHER" id="PTHR41287:SF1">
    <property type="entry name" value="PROTEIN YMFN"/>
    <property type="match status" value="1"/>
</dbReference>
<gene>
    <name evidence="3" type="ORF">IV38_GL001954</name>
    <name evidence="4" type="ORF">IV40_GL001883</name>
</gene>
<sequence length="638" mass="73504">MFDEKVLIAKHAYLKAKNMDKIDLLKTKDVLGAYRSQDYTKIKAKYTDPGTQYAFSVLDGKQLSGYMMKLACFRHLQDLKRAETDSPDFPYHYDLKKVRAILNFAKLCPDVETGKPSELMPWQKLILCELIGWRDVNGNKRFAQAIVSVARAQGKTYFASIIACYSLLLETIGKENQDLLVASNVTSQSQKLFGYVTTMVNKLIDTVPAFGQLAKQWDLQPQHDQIIAKKPYNRLVRLSNESGKFDSYHFLTAVYDEIGELKDDKNISKITSGQVHVDDKQFIQISTAYPDPSVTFHSDEDMLQEAMEQDYKREADTYLCLVWAQDSLDETFKPDTWIKSNPLLGLPSMHDKLFKGLMDERDTKLLQGKIADFQNKNMNVWLQEDVDSYLKLDEIEKATISHFDIRGRDVYIGYDLSMSSDNTALGFVFPYFEGNEKKFHVRQFSFIPWHAAGSLEAKEKQDGIAYRDLPDFCKITSHEQGLISLDEVYAWLLDFVHENNLHPVGFFYDAWHMDSMVQSLDMNTNWQIVPVRQRTSELNDPTKFMQKLFIEGNITRLDDPIMAKALQNAVLVSDTIGIQVDKKRATLKIDVVDALIDGFYQGMYHFEDFADVNDKSKEFERMSETDVQKWIEENGIEF</sequence>
<protein>
    <submittedName>
        <fullName evidence="3">Terminase large subunit</fullName>
    </submittedName>
</protein>
<feature type="domain" description="Terminase large subunit-like endonuclease" evidence="2">
    <location>
        <begin position="314"/>
        <end position="600"/>
    </location>
</feature>
<dbReference type="Gene3D" id="3.40.50.300">
    <property type="entry name" value="P-loop containing nucleotide triphosphate hydrolases"/>
    <property type="match status" value="1"/>
</dbReference>
<keyword evidence="5" id="KW-1185">Reference proteome</keyword>
<dbReference type="PATRIC" id="fig|81857.3.peg.1985"/>
<accession>A0A0R2FRP8</accession>
<evidence type="ECO:0000313" key="5">
    <source>
        <dbReference type="Proteomes" id="UP000051645"/>
    </source>
</evidence>
<dbReference type="Pfam" id="PF20441">
    <property type="entry name" value="TerL_nuclease"/>
    <property type="match status" value="1"/>
</dbReference>
<comment type="caution">
    <text evidence="3">The sequence shown here is derived from an EMBL/GenBank/DDBJ whole genome shotgun (WGS) entry which is preliminary data.</text>
</comment>
<dbReference type="GO" id="GO:0004519">
    <property type="term" value="F:endonuclease activity"/>
    <property type="evidence" value="ECO:0007669"/>
    <property type="project" value="InterPro"/>
</dbReference>
<proteinExistence type="predicted"/>
<evidence type="ECO:0000259" key="2">
    <source>
        <dbReference type="Pfam" id="PF20441"/>
    </source>
</evidence>
<dbReference type="InterPro" id="IPR046461">
    <property type="entry name" value="TerL_ATPase"/>
</dbReference>
<dbReference type="InterPro" id="IPR046462">
    <property type="entry name" value="TerL_nuclease"/>
</dbReference>
<dbReference type="Proteomes" id="UP000051751">
    <property type="component" value="Unassembled WGS sequence"/>
</dbReference>
<dbReference type="AlphaFoldDB" id="A0A0R2FRP8"/>